<dbReference type="PANTHER" id="PTHR48111">
    <property type="entry name" value="REGULATOR OF RPOS"/>
    <property type="match status" value="1"/>
</dbReference>
<evidence type="ECO:0000259" key="8">
    <source>
        <dbReference type="PROSITE" id="PS51755"/>
    </source>
</evidence>
<evidence type="ECO:0000256" key="6">
    <source>
        <dbReference type="PROSITE-ProRule" id="PRU01091"/>
    </source>
</evidence>
<dbReference type="InterPro" id="IPR036388">
    <property type="entry name" value="WH-like_DNA-bd_sf"/>
</dbReference>
<evidence type="ECO:0000313" key="10">
    <source>
        <dbReference type="Proteomes" id="UP001230289"/>
    </source>
</evidence>
<dbReference type="Pfam" id="PF00486">
    <property type="entry name" value="Trans_reg_C"/>
    <property type="match status" value="1"/>
</dbReference>
<dbReference type="InterPro" id="IPR039420">
    <property type="entry name" value="WalR-like"/>
</dbReference>
<evidence type="ECO:0000256" key="1">
    <source>
        <dbReference type="ARBA" id="ARBA00022553"/>
    </source>
</evidence>
<dbReference type="PROSITE" id="PS50110">
    <property type="entry name" value="RESPONSE_REGULATORY"/>
    <property type="match status" value="1"/>
</dbReference>
<dbReference type="SUPFAM" id="SSF52172">
    <property type="entry name" value="CheY-like"/>
    <property type="match status" value="1"/>
</dbReference>
<dbReference type="Gene3D" id="6.10.250.690">
    <property type="match status" value="1"/>
</dbReference>
<dbReference type="SUPFAM" id="SSF46894">
    <property type="entry name" value="C-terminal effector domain of the bipartite response regulators"/>
    <property type="match status" value="1"/>
</dbReference>
<evidence type="ECO:0000256" key="4">
    <source>
        <dbReference type="ARBA" id="ARBA00023163"/>
    </source>
</evidence>
<evidence type="ECO:0000313" key="9">
    <source>
        <dbReference type="EMBL" id="MDQ4213406.1"/>
    </source>
</evidence>
<dbReference type="InterPro" id="IPR016032">
    <property type="entry name" value="Sig_transdc_resp-reg_C-effctor"/>
</dbReference>
<dbReference type="InterPro" id="IPR001867">
    <property type="entry name" value="OmpR/PhoB-type_DNA-bd"/>
</dbReference>
<evidence type="ECO:0000259" key="7">
    <source>
        <dbReference type="PROSITE" id="PS50110"/>
    </source>
</evidence>
<feature type="domain" description="OmpR/PhoB-type" evidence="8">
    <location>
        <begin position="145"/>
        <end position="243"/>
    </location>
</feature>
<proteinExistence type="predicted"/>
<dbReference type="PROSITE" id="PS51755">
    <property type="entry name" value="OMPR_PHOB"/>
    <property type="match status" value="1"/>
</dbReference>
<keyword evidence="10" id="KW-1185">Reference proteome</keyword>
<evidence type="ECO:0000256" key="2">
    <source>
        <dbReference type="ARBA" id="ARBA00023015"/>
    </source>
</evidence>
<name>A0ABU0XE64_9MICO</name>
<evidence type="ECO:0000256" key="5">
    <source>
        <dbReference type="PROSITE-ProRule" id="PRU00169"/>
    </source>
</evidence>
<feature type="DNA-binding region" description="OmpR/PhoB-type" evidence="6">
    <location>
        <begin position="145"/>
        <end position="243"/>
    </location>
</feature>
<dbReference type="PANTHER" id="PTHR48111:SF4">
    <property type="entry name" value="DNA-BINDING DUAL TRANSCRIPTIONAL REGULATOR OMPR"/>
    <property type="match status" value="1"/>
</dbReference>
<dbReference type="EMBL" id="JAVFCB010000003">
    <property type="protein sequence ID" value="MDQ4213406.1"/>
    <property type="molecule type" value="Genomic_DNA"/>
</dbReference>
<dbReference type="Gene3D" id="1.10.10.10">
    <property type="entry name" value="Winged helix-like DNA-binding domain superfamily/Winged helix DNA-binding domain"/>
    <property type="match status" value="1"/>
</dbReference>
<dbReference type="CDD" id="cd17574">
    <property type="entry name" value="REC_OmpR"/>
    <property type="match status" value="1"/>
</dbReference>
<sequence length="248" mass="27219">MNDGIAAGPPAPPADPPAVLPRVVIVEDDPTVRAAVERYLAANGYWVDGFGDGVSAQRSVQADPPDVLIVDRMLPGLSGDELARDARARSAVPIIMLTALGEVEQRIEGLETGADDYLVKPFALRELLLRVGALLRRSRAAAAPTREIVKGDFRLDPARRRVHVRGAEVPLATREYELLAHLVQHDGEVLSRDDILREVWGWSFGEASTVTVHVRRLREKIERDPRHPLHLLTEWGAGYRFSADGSGP</sequence>
<accession>A0ABU0XE64</accession>
<keyword evidence="4" id="KW-0804">Transcription</keyword>
<dbReference type="SMART" id="SM00448">
    <property type="entry name" value="REC"/>
    <property type="match status" value="1"/>
</dbReference>
<reference evidence="9 10" key="1">
    <citation type="submission" date="2023-08" db="EMBL/GenBank/DDBJ databases">
        <title>Microbacterium sp. nov., isolated from a waste landfill.</title>
        <authorList>
            <person name="Wen W."/>
        </authorList>
    </citation>
    <scope>NUCLEOTIDE SEQUENCE [LARGE SCALE GENOMIC DNA]</scope>
    <source>
        <strain evidence="9 10">ASV81</strain>
    </source>
</reference>
<keyword evidence="2" id="KW-0805">Transcription regulation</keyword>
<feature type="modified residue" description="4-aspartylphosphate" evidence="5">
    <location>
        <position position="71"/>
    </location>
</feature>
<dbReference type="InterPro" id="IPR011006">
    <property type="entry name" value="CheY-like_superfamily"/>
</dbReference>
<dbReference type="SMART" id="SM00862">
    <property type="entry name" value="Trans_reg_C"/>
    <property type="match status" value="1"/>
</dbReference>
<keyword evidence="1 5" id="KW-0597">Phosphoprotein</keyword>
<dbReference type="Gene3D" id="3.40.50.2300">
    <property type="match status" value="1"/>
</dbReference>
<feature type="domain" description="Response regulatory" evidence="7">
    <location>
        <begin position="22"/>
        <end position="135"/>
    </location>
</feature>
<dbReference type="CDD" id="cd00383">
    <property type="entry name" value="trans_reg_C"/>
    <property type="match status" value="1"/>
</dbReference>
<dbReference type="Pfam" id="PF00072">
    <property type="entry name" value="Response_reg"/>
    <property type="match status" value="1"/>
</dbReference>
<dbReference type="RefSeq" id="WP_308488353.1">
    <property type="nucleotide sequence ID" value="NZ_JAVFCB010000003.1"/>
</dbReference>
<evidence type="ECO:0000256" key="3">
    <source>
        <dbReference type="ARBA" id="ARBA00023125"/>
    </source>
</evidence>
<keyword evidence="3 6" id="KW-0238">DNA-binding</keyword>
<dbReference type="Proteomes" id="UP001230289">
    <property type="component" value="Unassembled WGS sequence"/>
</dbReference>
<gene>
    <name evidence="9" type="ORF">RBR11_05715</name>
</gene>
<organism evidence="9 10">
    <name type="scientific">Microbacterium capsulatum</name>
    <dbReference type="NCBI Taxonomy" id="3041921"/>
    <lineage>
        <taxon>Bacteria</taxon>
        <taxon>Bacillati</taxon>
        <taxon>Actinomycetota</taxon>
        <taxon>Actinomycetes</taxon>
        <taxon>Micrococcales</taxon>
        <taxon>Microbacteriaceae</taxon>
        <taxon>Microbacterium</taxon>
    </lineage>
</organism>
<protein>
    <submittedName>
        <fullName evidence="9">Response regulator transcription factor</fullName>
    </submittedName>
</protein>
<comment type="caution">
    <text evidence="9">The sequence shown here is derived from an EMBL/GenBank/DDBJ whole genome shotgun (WGS) entry which is preliminary data.</text>
</comment>
<dbReference type="InterPro" id="IPR001789">
    <property type="entry name" value="Sig_transdc_resp-reg_receiver"/>
</dbReference>